<keyword evidence="1" id="KW-1133">Transmembrane helix</keyword>
<comment type="caution">
    <text evidence="2">The sequence shown here is derived from an EMBL/GenBank/DDBJ whole genome shotgun (WGS) entry which is preliminary data.</text>
</comment>
<name>A0ABR9U2L5_9NOSO</name>
<dbReference type="PANTHER" id="PTHR42910:SF1">
    <property type="entry name" value="MAJOR FACILITATOR SUPERFAMILY (MFS) PROFILE DOMAIN-CONTAINING PROTEIN"/>
    <property type="match status" value="1"/>
</dbReference>
<keyword evidence="1" id="KW-0472">Membrane</keyword>
<evidence type="ECO:0000313" key="3">
    <source>
        <dbReference type="Proteomes" id="UP000647836"/>
    </source>
</evidence>
<dbReference type="SUPFAM" id="SSF103473">
    <property type="entry name" value="MFS general substrate transporter"/>
    <property type="match status" value="1"/>
</dbReference>
<protein>
    <submittedName>
        <fullName evidence="2">MFS transporter</fullName>
    </submittedName>
</protein>
<dbReference type="Gene3D" id="1.20.1250.20">
    <property type="entry name" value="MFS general substrate transporter like domains"/>
    <property type="match status" value="1"/>
</dbReference>
<dbReference type="Proteomes" id="UP000647836">
    <property type="component" value="Unassembled WGS sequence"/>
</dbReference>
<dbReference type="InterPro" id="IPR011701">
    <property type="entry name" value="MFS"/>
</dbReference>
<dbReference type="InterPro" id="IPR036259">
    <property type="entry name" value="MFS_trans_sf"/>
</dbReference>
<dbReference type="RefSeq" id="WP_194046364.1">
    <property type="nucleotide sequence ID" value="NZ_JADEXF010000677.1"/>
</dbReference>
<accession>A0ABR9U2L5</accession>
<reference evidence="2 3" key="1">
    <citation type="submission" date="2020-10" db="EMBL/GenBank/DDBJ databases">
        <authorList>
            <person name="Castelo-Branco R."/>
            <person name="Eusebio N."/>
            <person name="Adriana R."/>
            <person name="Vieira A."/>
            <person name="Brugerolle De Fraissinette N."/>
            <person name="Rezende De Castro R."/>
            <person name="Schneider M.P."/>
            <person name="Vasconcelos V."/>
            <person name="Leao P.N."/>
        </authorList>
    </citation>
    <scope>NUCLEOTIDE SEQUENCE [LARGE SCALE GENOMIC DNA]</scope>
    <source>
        <strain evidence="2 3">LEGE 07299</strain>
    </source>
</reference>
<keyword evidence="3" id="KW-1185">Reference proteome</keyword>
<dbReference type="Pfam" id="PF07690">
    <property type="entry name" value="MFS_1"/>
    <property type="match status" value="1"/>
</dbReference>
<evidence type="ECO:0000256" key="1">
    <source>
        <dbReference type="SAM" id="Phobius"/>
    </source>
</evidence>
<organism evidence="2 3">
    <name type="scientific">Nostoc cf. edaphicum LEGE 07299</name>
    <dbReference type="NCBI Taxonomy" id="2777974"/>
    <lineage>
        <taxon>Bacteria</taxon>
        <taxon>Bacillati</taxon>
        <taxon>Cyanobacteriota</taxon>
        <taxon>Cyanophyceae</taxon>
        <taxon>Nostocales</taxon>
        <taxon>Nostocaceae</taxon>
        <taxon>Nostoc</taxon>
    </lineage>
</organism>
<feature type="transmembrane region" description="Helical" evidence="1">
    <location>
        <begin position="81"/>
        <end position="103"/>
    </location>
</feature>
<feature type="transmembrane region" description="Helical" evidence="1">
    <location>
        <begin position="27"/>
        <end position="45"/>
    </location>
</feature>
<dbReference type="PANTHER" id="PTHR42910">
    <property type="entry name" value="TRANSPORTER SCO4007-RELATED"/>
    <property type="match status" value="1"/>
</dbReference>
<dbReference type="EMBL" id="JADEXF010000677">
    <property type="protein sequence ID" value="MBE9106912.1"/>
    <property type="molecule type" value="Genomic_DNA"/>
</dbReference>
<proteinExistence type="predicted"/>
<evidence type="ECO:0000313" key="2">
    <source>
        <dbReference type="EMBL" id="MBE9106912.1"/>
    </source>
</evidence>
<gene>
    <name evidence="2" type="ORF">IQ229_18865</name>
</gene>
<sequence>MCVANVYYNQPILKDITSSFQVSEGEASSISVLLQVGYGFGLFFLIPLGDKINKKTLILSLLLCLFCLLIAMAFPQNIVQVWILSVAIGITTVSAQVIIDMIVTEDRDIPLY</sequence>
<feature type="transmembrane region" description="Helical" evidence="1">
    <location>
        <begin position="57"/>
        <end position="75"/>
    </location>
</feature>
<keyword evidence="1" id="KW-0812">Transmembrane</keyword>